<evidence type="ECO:0000313" key="3">
    <source>
        <dbReference type="EMBL" id="TDL14180.1"/>
    </source>
</evidence>
<evidence type="ECO:0000313" key="4">
    <source>
        <dbReference type="Proteomes" id="UP000294933"/>
    </source>
</evidence>
<evidence type="ECO:0008006" key="5">
    <source>
        <dbReference type="Google" id="ProtNLM"/>
    </source>
</evidence>
<dbReference type="STRING" id="50990.A0A4Y7PID5"/>
<gene>
    <name evidence="3" type="ORF">BD410DRAFT_681567</name>
</gene>
<keyword evidence="4" id="KW-1185">Reference proteome</keyword>
<dbReference type="GO" id="GO:0003676">
    <property type="term" value="F:nucleic acid binding"/>
    <property type="evidence" value="ECO:0007669"/>
    <property type="project" value="InterPro"/>
</dbReference>
<feature type="non-terminal residue" evidence="3">
    <location>
        <position position="1"/>
    </location>
</feature>
<keyword evidence="1" id="KW-0507">mRNA processing</keyword>
<reference evidence="3 4" key="1">
    <citation type="submission" date="2018-06" db="EMBL/GenBank/DDBJ databases">
        <title>A transcriptomic atlas of mushroom development highlights an independent origin of complex multicellularity.</title>
        <authorList>
            <consortium name="DOE Joint Genome Institute"/>
            <person name="Krizsan K."/>
            <person name="Almasi E."/>
            <person name="Merenyi Z."/>
            <person name="Sahu N."/>
            <person name="Viragh M."/>
            <person name="Koszo T."/>
            <person name="Mondo S."/>
            <person name="Kiss B."/>
            <person name="Balint B."/>
            <person name="Kues U."/>
            <person name="Barry K."/>
            <person name="Hegedus J.C."/>
            <person name="Henrissat B."/>
            <person name="Johnson J."/>
            <person name="Lipzen A."/>
            <person name="Ohm R."/>
            <person name="Nagy I."/>
            <person name="Pangilinan J."/>
            <person name="Yan J."/>
            <person name="Xiong Y."/>
            <person name="Grigoriev I.V."/>
            <person name="Hibbett D.S."/>
            <person name="Nagy L.G."/>
        </authorList>
    </citation>
    <scope>NUCLEOTIDE SEQUENCE [LARGE SCALE GENOMIC DNA]</scope>
    <source>
        <strain evidence="3 4">SZMC22713</strain>
    </source>
</reference>
<dbReference type="EMBL" id="ML170377">
    <property type="protein sequence ID" value="TDL14180.1"/>
    <property type="molecule type" value="Genomic_DNA"/>
</dbReference>
<feature type="compositionally biased region" description="Basic residues" evidence="2">
    <location>
        <begin position="1"/>
        <end position="13"/>
    </location>
</feature>
<dbReference type="AlphaFoldDB" id="A0A4Y7PID5"/>
<evidence type="ECO:0000256" key="1">
    <source>
        <dbReference type="ARBA" id="ARBA00022664"/>
    </source>
</evidence>
<dbReference type="SUPFAM" id="SSF57756">
    <property type="entry name" value="Retrovirus zinc finger-like domains"/>
    <property type="match status" value="1"/>
</dbReference>
<feature type="non-terminal residue" evidence="3">
    <location>
        <position position="100"/>
    </location>
</feature>
<proteinExistence type="predicted"/>
<dbReference type="GO" id="GO:0006397">
    <property type="term" value="P:mRNA processing"/>
    <property type="evidence" value="ECO:0007669"/>
    <property type="project" value="UniProtKB-KW"/>
</dbReference>
<feature type="compositionally biased region" description="Basic and acidic residues" evidence="2">
    <location>
        <begin position="32"/>
        <end position="57"/>
    </location>
</feature>
<dbReference type="InterPro" id="IPR036875">
    <property type="entry name" value="Znf_CCHC_sf"/>
</dbReference>
<evidence type="ECO:0000256" key="2">
    <source>
        <dbReference type="SAM" id="MobiDB-lite"/>
    </source>
</evidence>
<organism evidence="3 4">
    <name type="scientific">Rickenella mellea</name>
    <dbReference type="NCBI Taxonomy" id="50990"/>
    <lineage>
        <taxon>Eukaryota</taxon>
        <taxon>Fungi</taxon>
        <taxon>Dikarya</taxon>
        <taxon>Basidiomycota</taxon>
        <taxon>Agaricomycotina</taxon>
        <taxon>Agaricomycetes</taxon>
        <taxon>Hymenochaetales</taxon>
        <taxon>Rickenellaceae</taxon>
        <taxon>Rickenella</taxon>
    </lineage>
</organism>
<feature type="compositionally biased region" description="Basic and acidic residues" evidence="2">
    <location>
        <begin position="64"/>
        <end position="74"/>
    </location>
</feature>
<dbReference type="OrthoDB" id="3268354at2759"/>
<dbReference type="GO" id="GO:0008270">
    <property type="term" value="F:zinc ion binding"/>
    <property type="evidence" value="ECO:0007669"/>
    <property type="project" value="InterPro"/>
</dbReference>
<dbReference type="Proteomes" id="UP000294933">
    <property type="component" value="Unassembled WGS sequence"/>
</dbReference>
<sequence length="100" mass="10992">QARQNNRGKRNNKSKNDNKSSITCTNCKKNGHSKENCWAKGGDKEGQGPRQKARSEKGNQATDSKSDTNDDLRDNAYMATDSTSIGRSTWITDSGTTSHI</sequence>
<name>A0A4Y7PID5_9AGAM</name>
<feature type="region of interest" description="Disordered" evidence="2">
    <location>
        <begin position="1"/>
        <end position="100"/>
    </location>
</feature>
<protein>
    <recommendedName>
        <fullName evidence="5">CCHC-type domain-containing protein</fullName>
    </recommendedName>
</protein>
<feature type="compositionally biased region" description="Polar residues" evidence="2">
    <location>
        <begin position="80"/>
        <end position="100"/>
    </location>
</feature>
<dbReference type="VEuPathDB" id="FungiDB:BD410DRAFT_681567"/>
<accession>A0A4Y7PID5</accession>